<organism evidence="2 3">
    <name type="scientific">Microbacterium azadirachtae</name>
    <dbReference type="NCBI Taxonomy" id="582680"/>
    <lineage>
        <taxon>Bacteria</taxon>
        <taxon>Bacillati</taxon>
        <taxon>Actinomycetota</taxon>
        <taxon>Actinomycetes</taxon>
        <taxon>Micrococcales</taxon>
        <taxon>Microbacteriaceae</taxon>
        <taxon>Microbacterium</taxon>
    </lineage>
</organism>
<dbReference type="InterPro" id="IPR003959">
    <property type="entry name" value="ATPase_AAA_core"/>
</dbReference>
<evidence type="ECO:0000313" key="3">
    <source>
        <dbReference type="Proteomes" id="UP000033740"/>
    </source>
</evidence>
<keyword evidence="3" id="KW-1185">Reference proteome</keyword>
<evidence type="ECO:0000313" key="2">
    <source>
        <dbReference type="EMBL" id="KJL35472.1"/>
    </source>
</evidence>
<name>A0A0F0LQH6_9MICO</name>
<evidence type="ECO:0000259" key="1">
    <source>
        <dbReference type="Pfam" id="PF13304"/>
    </source>
</evidence>
<comment type="caution">
    <text evidence="2">The sequence shown here is derived from an EMBL/GenBank/DDBJ whole genome shotgun (WGS) entry which is preliminary data.</text>
</comment>
<dbReference type="AlphaFoldDB" id="A0A0F0LQH6"/>
<dbReference type="Proteomes" id="UP000033740">
    <property type="component" value="Unassembled WGS sequence"/>
</dbReference>
<gene>
    <name evidence="2" type="ORF">RS86_00468</name>
</gene>
<dbReference type="GO" id="GO:0016887">
    <property type="term" value="F:ATP hydrolysis activity"/>
    <property type="evidence" value="ECO:0007669"/>
    <property type="project" value="InterPro"/>
</dbReference>
<dbReference type="Pfam" id="PF13304">
    <property type="entry name" value="AAA_21"/>
    <property type="match status" value="1"/>
</dbReference>
<dbReference type="InterPro" id="IPR027417">
    <property type="entry name" value="P-loop_NTPase"/>
</dbReference>
<dbReference type="PANTHER" id="PTHR43581">
    <property type="entry name" value="ATP/GTP PHOSPHATASE"/>
    <property type="match status" value="1"/>
</dbReference>
<sequence>MLKGFAFRGYRSFPSTRVASLAPLTKVNLIAGKNNSGKSNVLRALHAELGQGQPSRPYDRPHGDAEHAPLALFAREVHLPVDGLMREYGENVTTEIERLLETDAVSGGIKGAIWLGKGGEVLVDESDVPTVSGLAYAVLTSVSGSNYVNFVSLVRFLGRFVDVLPEAVYVDGTRVISDRNDQSPDLNGLNIKLRLLQLQNPTTDRLDDRKQFYEIQEFVQTVLDDRDVTIDIPHDLSTIHVTQHGRTLPIENLGTGVHEVVILAAAATVTTNSVMCIEEPEVHMHPLLQRQLLRYLHDRTTNQYFIATHSAHLLDAKIGTIFHVHHDPVEGSTIHRAGTSEEHASIASDLGYRPSDLVQSNAVIWVEGPSDRIYIKSWLDQLAPKRFVEGLHYSIMFYGGSLLSELSPLDSDEVEEFISLRRLNRYMAIVIDSDRKSRRATLNDSKVRVKAAVDDSSDTGMVWITAGYTIENYVPEERLETAIRATHPRATSKGGKPIRLSAMERYANPLSEDRIGTKPSKVAIAKLVTKEPFDEWAFDLRAQVTKLIRLIEAANAHL</sequence>
<protein>
    <recommendedName>
        <fullName evidence="1">ATPase AAA-type core domain-containing protein</fullName>
    </recommendedName>
</protein>
<proteinExistence type="predicted"/>
<dbReference type="GO" id="GO:0005524">
    <property type="term" value="F:ATP binding"/>
    <property type="evidence" value="ECO:0007669"/>
    <property type="project" value="InterPro"/>
</dbReference>
<accession>A0A0F0LQH6</accession>
<dbReference type="PATRIC" id="fig|582680.6.peg.480"/>
<reference evidence="2 3" key="1">
    <citation type="submission" date="2015-02" db="EMBL/GenBank/DDBJ databases">
        <title>Draft genome sequences of ten Microbacterium spp. with emphasis on heavy metal contaminated environments.</title>
        <authorList>
            <person name="Corretto E."/>
        </authorList>
    </citation>
    <scope>NUCLEOTIDE SEQUENCE [LARGE SCALE GENOMIC DNA]</scope>
    <source>
        <strain evidence="2 3">ARN176</strain>
    </source>
</reference>
<dbReference type="Gene3D" id="3.40.50.300">
    <property type="entry name" value="P-loop containing nucleotide triphosphate hydrolases"/>
    <property type="match status" value="2"/>
</dbReference>
<dbReference type="EMBL" id="JYIX01000023">
    <property type="protein sequence ID" value="KJL35472.1"/>
    <property type="molecule type" value="Genomic_DNA"/>
</dbReference>
<dbReference type="STRING" id="582680.RS86_00468"/>
<dbReference type="PANTHER" id="PTHR43581:SF4">
    <property type="entry name" value="ATP_GTP PHOSPHATASE"/>
    <property type="match status" value="1"/>
</dbReference>
<dbReference type="SUPFAM" id="SSF52540">
    <property type="entry name" value="P-loop containing nucleoside triphosphate hydrolases"/>
    <property type="match status" value="1"/>
</dbReference>
<dbReference type="InterPro" id="IPR051396">
    <property type="entry name" value="Bact_Antivir_Def_Nuclease"/>
</dbReference>
<feature type="domain" description="ATPase AAA-type core" evidence="1">
    <location>
        <begin position="205"/>
        <end position="315"/>
    </location>
</feature>